<reference evidence="1" key="2">
    <citation type="submission" date="2017-07" db="EMBL/GenBank/DDBJ databases">
        <title>WGS assembly of Chlamydomonas reinhardtii.</title>
        <authorList>
            <consortium name="Chlamydomonas Annotation Team"/>
            <consortium name="JGI Annotation Team"/>
            <person name="Merchant S.S."/>
            <person name="Prochnik S.E."/>
            <person name="Vallon O."/>
            <person name="Harris E.H."/>
            <person name="Karpowicz S.J."/>
            <person name="Witman G.B."/>
            <person name="Terry A."/>
            <person name="Salamov A."/>
            <person name="Fritz-Laylin L.K."/>
            <person name="Marechal-Drouard L."/>
            <person name="Marshall W.F."/>
            <person name="Qu L.H."/>
            <person name="Nelson D.R."/>
            <person name="Sanderfoot A.A."/>
            <person name="Spalding M.H."/>
            <person name="Kapitonov V.V."/>
            <person name="Ren Q."/>
            <person name="Ferris P."/>
            <person name="Lindquist E."/>
            <person name="Shapiro H."/>
            <person name="Lucas S.M."/>
            <person name="Grimwood J."/>
            <person name="Schmutz J."/>
            <person name="Grigoriev I.V."/>
            <person name="Rokhsar D.S."/>
        </authorList>
    </citation>
    <scope>NUCLEOTIDE SEQUENCE</scope>
    <source>
        <strain evidence="1">CC-503 cw92 mt+</strain>
    </source>
</reference>
<gene>
    <name evidence="1" type="ORF">CHLRE_08g369740v5</name>
</gene>
<keyword evidence="2" id="KW-1185">Reference proteome</keyword>
<accession>A0A2K3DH65</accession>
<dbReference type="RefSeq" id="XP_042922006.1">
    <property type="nucleotide sequence ID" value="XM_043065005.1"/>
</dbReference>
<dbReference type="Proteomes" id="UP000006906">
    <property type="component" value="Chromosome 8"/>
</dbReference>
<proteinExistence type="predicted"/>
<sequence length="71" mass="7917">MVEVALTLITPVLLRELLRWLQAAVSPHDGSSGADNIEHVPKPPEWKGWVLAVALGLCSMAMPMMLHHHKW</sequence>
<name>A0A2K3DH65_CHLRE</name>
<dbReference type="AlphaFoldDB" id="A0A2K3DH65"/>
<dbReference type="EMBL" id="CM008969">
    <property type="protein sequence ID" value="PNW79865.1"/>
    <property type="molecule type" value="Genomic_DNA"/>
</dbReference>
<dbReference type="Gramene" id="PNW79865">
    <property type="protein sequence ID" value="PNW79865"/>
    <property type="gene ID" value="CHLRE_08g369740v5"/>
</dbReference>
<dbReference type="Gramene" id="PNW79864">
    <property type="protein sequence ID" value="PNW79864"/>
    <property type="gene ID" value="CHLRE_08g369740v5"/>
</dbReference>
<evidence type="ECO:0000313" key="2">
    <source>
        <dbReference type="Proteomes" id="UP000006906"/>
    </source>
</evidence>
<evidence type="ECO:0000313" key="1">
    <source>
        <dbReference type="EMBL" id="PNW79865.1"/>
    </source>
</evidence>
<dbReference type="KEGG" id="cre:CHLRE_08g369740v5"/>
<protein>
    <submittedName>
        <fullName evidence="1">Uncharacterized protein</fullName>
    </submittedName>
</protein>
<dbReference type="RefSeq" id="XP_042922007.1">
    <property type="nucleotide sequence ID" value="XM_043065006.1"/>
</dbReference>
<dbReference type="EMBL" id="CM008969">
    <property type="protein sequence ID" value="PNW79864.1"/>
    <property type="molecule type" value="Genomic_DNA"/>
</dbReference>
<dbReference type="GeneID" id="66054386"/>
<organism evidence="1 2">
    <name type="scientific">Chlamydomonas reinhardtii</name>
    <name type="common">Chlamydomonas smithii</name>
    <dbReference type="NCBI Taxonomy" id="3055"/>
    <lineage>
        <taxon>Eukaryota</taxon>
        <taxon>Viridiplantae</taxon>
        <taxon>Chlorophyta</taxon>
        <taxon>core chlorophytes</taxon>
        <taxon>Chlorophyceae</taxon>
        <taxon>CS clade</taxon>
        <taxon>Chlamydomonadales</taxon>
        <taxon>Chlamydomonadaceae</taxon>
        <taxon>Chlamydomonas</taxon>
    </lineage>
</organism>
<reference evidence="1 2" key="1">
    <citation type="journal article" date="2007" name="Science">
        <title>The Chlamydomonas genome reveals the evolution of key animal and plant functions.</title>
        <authorList>
            <person name="Merchant S.S."/>
            <person name="Prochnik S.E."/>
            <person name="Vallon O."/>
            <person name="Harris E.H."/>
            <person name="Karpowicz S.J."/>
            <person name="Witman G.B."/>
            <person name="Terry A."/>
            <person name="Salamov A."/>
            <person name="Fritz-Laylin L.K."/>
            <person name="Marechal-Drouard L."/>
            <person name="Marshall W.F."/>
            <person name="Qu L.H."/>
            <person name="Nelson D.R."/>
            <person name="Sanderfoot A.A."/>
            <person name="Spalding M.H."/>
            <person name="Kapitonov V.V."/>
            <person name="Ren Q."/>
            <person name="Ferris P."/>
            <person name="Lindquist E."/>
            <person name="Shapiro H."/>
            <person name="Lucas S.M."/>
            <person name="Grimwood J."/>
            <person name="Schmutz J."/>
            <person name="Cardol P."/>
            <person name="Cerutti H."/>
            <person name="Chanfreau G."/>
            <person name="Chen C.L."/>
            <person name="Cognat V."/>
            <person name="Croft M.T."/>
            <person name="Dent R."/>
            <person name="Dutcher S."/>
            <person name="Fernandez E."/>
            <person name="Fukuzawa H."/>
            <person name="Gonzalez-Ballester D."/>
            <person name="Gonzalez-Halphen D."/>
            <person name="Hallmann A."/>
            <person name="Hanikenne M."/>
            <person name="Hippler M."/>
            <person name="Inwood W."/>
            <person name="Jabbari K."/>
            <person name="Kalanon M."/>
            <person name="Kuras R."/>
            <person name="Lefebvre P.A."/>
            <person name="Lemaire S.D."/>
            <person name="Lobanov A.V."/>
            <person name="Lohr M."/>
            <person name="Manuell A."/>
            <person name="Meier I."/>
            <person name="Mets L."/>
            <person name="Mittag M."/>
            <person name="Mittelmeier T."/>
            <person name="Moroney J.V."/>
            <person name="Moseley J."/>
            <person name="Napoli C."/>
            <person name="Nedelcu A.M."/>
            <person name="Niyogi K."/>
            <person name="Novoselov S.V."/>
            <person name="Paulsen I.T."/>
            <person name="Pazour G."/>
            <person name="Purton S."/>
            <person name="Ral J.P."/>
            <person name="Riano-Pachon D.M."/>
            <person name="Riekhof W."/>
            <person name="Rymarquis L."/>
            <person name="Schroda M."/>
            <person name="Stern D."/>
            <person name="Umen J."/>
            <person name="Willows R."/>
            <person name="Wilson N."/>
            <person name="Zimmer S.L."/>
            <person name="Allmer J."/>
            <person name="Balk J."/>
            <person name="Bisova K."/>
            <person name="Chen C.J."/>
            <person name="Elias M."/>
            <person name="Gendler K."/>
            <person name="Hauser C."/>
            <person name="Lamb M.R."/>
            <person name="Ledford H."/>
            <person name="Long J.C."/>
            <person name="Minagawa J."/>
            <person name="Page M.D."/>
            <person name="Pan J."/>
            <person name="Pootakham W."/>
            <person name="Roje S."/>
            <person name="Rose A."/>
            <person name="Stahlberg E."/>
            <person name="Terauchi A.M."/>
            <person name="Yang P."/>
            <person name="Ball S."/>
            <person name="Bowler C."/>
            <person name="Dieckmann C.L."/>
            <person name="Gladyshev V.N."/>
            <person name="Green P."/>
            <person name="Jorgensen R."/>
            <person name="Mayfield S."/>
            <person name="Mueller-Roeber B."/>
            <person name="Rajamani S."/>
            <person name="Sayre R.T."/>
            <person name="Brokstein P."/>
            <person name="Dubchak I."/>
            <person name="Goodstein D."/>
            <person name="Hornick L."/>
            <person name="Huang Y.W."/>
            <person name="Jhaveri J."/>
            <person name="Luo Y."/>
            <person name="Martinez D."/>
            <person name="Ngau W.C."/>
            <person name="Otillar B."/>
            <person name="Poliakov A."/>
            <person name="Porter A."/>
            <person name="Szajkowski L."/>
            <person name="Werner G."/>
            <person name="Zhou K."/>
            <person name="Grigoriev I.V."/>
            <person name="Rokhsar D.S."/>
            <person name="Grossman A.R."/>
        </authorList>
    </citation>
    <scope>NUCLEOTIDE SEQUENCE [LARGE SCALE GENOMIC DNA]</scope>
    <source>
        <strain evidence="2">CC-503</strain>
        <strain evidence="1">CC-503 cw92 mt+</strain>
    </source>
</reference>